<evidence type="ECO:0000313" key="1">
    <source>
        <dbReference type="EMBL" id="KAL1621944.1"/>
    </source>
</evidence>
<name>A0ABR3SJE0_9PEZI</name>
<gene>
    <name evidence="1" type="ORF">SLS56_009022</name>
</gene>
<evidence type="ECO:0000313" key="2">
    <source>
        <dbReference type="Proteomes" id="UP001521116"/>
    </source>
</evidence>
<dbReference type="EMBL" id="JAJVDC020000144">
    <property type="protein sequence ID" value="KAL1621944.1"/>
    <property type="molecule type" value="Genomic_DNA"/>
</dbReference>
<keyword evidence="2" id="KW-1185">Reference proteome</keyword>
<sequence length="194" mass="21415">NTTFELLDSTRALSHGSIHHRRVGIMSDNRTSPEGIAATMEQLKGQLTTALSEKDTAIAKAAKLQSEVAYYHTMLEKIDKAMQSINKLETSVRQQTKTKIANMIHDHTASLAATRRELQQKHEQLLVARTLTSDLSARLAAANARADGQTRKVVAVMGELVNTALRLGAAERRLAALDRPPARFPGGWPTRRRE</sequence>
<proteinExistence type="predicted"/>
<reference evidence="1 2" key="1">
    <citation type="submission" date="2024-02" db="EMBL/GenBank/DDBJ databases">
        <title>De novo assembly and annotation of 12 fungi associated with fruit tree decline syndrome in Ontario, Canada.</title>
        <authorList>
            <person name="Sulman M."/>
            <person name="Ellouze W."/>
            <person name="Ilyukhin E."/>
        </authorList>
    </citation>
    <scope>NUCLEOTIDE SEQUENCE [LARGE SCALE GENOMIC DNA]</scope>
    <source>
        <strain evidence="1 2">M1-105</strain>
    </source>
</reference>
<protein>
    <submittedName>
        <fullName evidence="1">Uncharacterized protein</fullName>
    </submittedName>
</protein>
<comment type="caution">
    <text evidence="1">The sequence shown here is derived from an EMBL/GenBank/DDBJ whole genome shotgun (WGS) entry which is preliminary data.</text>
</comment>
<accession>A0ABR3SJE0</accession>
<dbReference type="Proteomes" id="UP001521116">
    <property type="component" value="Unassembled WGS sequence"/>
</dbReference>
<feature type="non-terminal residue" evidence="1">
    <location>
        <position position="1"/>
    </location>
</feature>
<organism evidence="1 2">
    <name type="scientific">Neofusicoccum ribis</name>
    <dbReference type="NCBI Taxonomy" id="45134"/>
    <lineage>
        <taxon>Eukaryota</taxon>
        <taxon>Fungi</taxon>
        <taxon>Dikarya</taxon>
        <taxon>Ascomycota</taxon>
        <taxon>Pezizomycotina</taxon>
        <taxon>Dothideomycetes</taxon>
        <taxon>Dothideomycetes incertae sedis</taxon>
        <taxon>Botryosphaeriales</taxon>
        <taxon>Botryosphaeriaceae</taxon>
        <taxon>Neofusicoccum</taxon>
    </lineage>
</organism>